<organism evidence="1">
    <name type="scientific">marine sediment metagenome</name>
    <dbReference type="NCBI Taxonomy" id="412755"/>
    <lineage>
        <taxon>unclassified sequences</taxon>
        <taxon>metagenomes</taxon>
        <taxon>ecological metagenomes</taxon>
    </lineage>
</organism>
<dbReference type="AlphaFoldDB" id="X0VWC2"/>
<dbReference type="PANTHER" id="PTHR32332">
    <property type="entry name" value="2-NITROPROPANE DIOXYGENASE"/>
    <property type="match status" value="1"/>
</dbReference>
<gene>
    <name evidence="1" type="ORF">S01H1_56224</name>
</gene>
<sequence length="134" mass="15187">CGVWVGTRFVATREANSHDNYKHKIVEATEEGTQVTKCFTGKDCRVIKNRYQEQWEDRQGEIKPFPFQMMVDSEKLDAAIRWGKTDLGFMPAGQISGVIQEVKSAGEVVRAIMEEAEEVLSRLAEKHLELQALS</sequence>
<dbReference type="PANTHER" id="PTHR32332:SF20">
    <property type="entry name" value="2-NITROPROPANE DIOXYGENASE-LIKE PROTEIN"/>
    <property type="match status" value="1"/>
</dbReference>
<dbReference type="Pfam" id="PF03060">
    <property type="entry name" value="NMO"/>
    <property type="match status" value="1"/>
</dbReference>
<reference evidence="1" key="1">
    <citation type="journal article" date="2014" name="Front. Microbiol.">
        <title>High frequency of phylogenetically diverse reductive dehalogenase-homologous genes in deep subseafloor sedimentary metagenomes.</title>
        <authorList>
            <person name="Kawai M."/>
            <person name="Futagami T."/>
            <person name="Toyoda A."/>
            <person name="Takaki Y."/>
            <person name="Nishi S."/>
            <person name="Hori S."/>
            <person name="Arai W."/>
            <person name="Tsubouchi T."/>
            <person name="Morono Y."/>
            <person name="Uchiyama I."/>
            <person name="Ito T."/>
            <person name="Fujiyama A."/>
            <person name="Inagaki F."/>
            <person name="Takami H."/>
        </authorList>
    </citation>
    <scope>NUCLEOTIDE SEQUENCE</scope>
    <source>
        <strain evidence="1">Expedition CK06-06</strain>
    </source>
</reference>
<dbReference type="Gene3D" id="3.20.20.70">
    <property type="entry name" value="Aldolase class I"/>
    <property type="match status" value="1"/>
</dbReference>
<protein>
    <submittedName>
        <fullName evidence="1">Uncharacterized protein</fullName>
    </submittedName>
</protein>
<proteinExistence type="predicted"/>
<dbReference type="SUPFAM" id="SSF51412">
    <property type="entry name" value="Inosine monophosphate dehydrogenase (IMPDH)"/>
    <property type="match status" value="1"/>
</dbReference>
<name>X0VWC2_9ZZZZ</name>
<feature type="non-terminal residue" evidence="1">
    <location>
        <position position="1"/>
    </location>
</feature>
<accession>X0VWC2</accession>
<dbReference type="EMBL" id="BARS01036595">
    <property type="protein sequence ID" value="GAG16743.1"/>
    <property type="molecule type" value="Genomic_DNA"/>
</dbReference>
<comment type="caution">
    <text evidence="1">The sequence shown here is derived from an EMBL/GenBank/DDBJ whole genome shotgun (WGS) entry which is preliminary data.</text>
</comment>
<evidence type="ECO:0000313" key="1">
    <source>
        <dbReference type="EMBL" id="GAG16743.1"/>
    </source>
</evidence>
<dbReference type="InterPro" id="IPR013785">
    <property type="entry name" value="Aldolase_TIM"/>
</dbReference>